<feature type="compositionally biased region" description="Basic and acidic residues" evidence="1">
    <location>
        <begin position="59"/>
        <end position="81"/>
    </location>
</feature>
<feature type="region of interest" description="Disordered" evidence="1">
    <location>
        <begin position="59"/>
        <end position="91"/>
    </location>
</feature>
<keyword evidence="3" id="KW-1185">Reference proteome</keyword>
<reference evidence="2 3" key="1">
    <citation type="submission" date="2016-05" db="EMBL/GenBank/DDBJ databases">
        <title>A degradative enzymes factory behind the ericoid mycorrhizal symbiosis.</title>
        <authorList>
            <consortium name="DOE Joint Genome Institute"/>
            <person name="Martino E."/>
            <person name="Morin E."/>
            <person name="Grelet G."/>
            <person name="Kuo A."/>
            <person name="Kohler A."/>
            <person name="Daghino S."/>
            <person name="Barry K."/>
            <person name="Choi C."/>
            <person name="Cichocki N."/>
            <person name="Clum A."/>
            <person name="Copeland A."/>
            <person name="Hainaut M."/>
            <person name="Haridas S."/>
            <person name="Labutti K."/>
            <person name="Lindquist E."/>
            <person name="Lipzen A."/>
            <person name="Khouja H.-R."/>
            <person name="Murat C."/>
            <person name="Ohm R."/>
            <person name="Olson A."/>
            <person name="Spatafora J."/>
            <person name="Veneault-Fourrey C."/>
            <person name="Henrissat B."/>
            <person name="Grigoriev I."/>
            <person name="Martin F."/>
            <person name="Perotto S."/>
        </authorList>
    </citation>
    <scope>NUCLEOTIDE SEQUENCE [LARGE SCALE GENOMIC DNA]</scope>
    <source>
        <strain evidence="2 3">UAMH 7357</strain>
    </source>
</reference>
<proteinExistence type="predicted"/>
<evidence type="ECO:0000313" key="2">
    <source>
        <dbReference type="EMBL" id="PMD25869.1"/>
    </source>
</evidence>
<protein>
    <submittedName>
        <fullName evidence="2">Uncharacterized protein</fullName>
    </submittedName>
</protein>
<evidence type="ECO:0000256" key="1">
    <source>
        <dbReference type="SAM" id="MobiDB-lite"/>
    </source>
</evidence>
<gene>
    <name evidence="2" type="ORF">NA56DRAFT_698939</name>
</gene>
<evidence type="ECO:0000313" key="3">
    <source>
        <dbReference type="Proteomes" id="UP000235672"/>
    </source>
</evidence>
<dbReference type="AlphaFoldDB" id="A0A2J6QHZ1"/>
<dbReference type="Proteomes" id="UP000235672">
    <property type="component" value="Unassembled WGS sequence"/>
</dbReference>
<sequence length="153" mass="17779">MPRRISNYSSLDNAKINNAGCAQAECFIDLTKRRDPQKLKTLNQLRRLLKEQQLLQATKEAKGRFQSSHERGGHVLPRDRGQQPNELSHHQPISGYEWDELKIFLQPNVVREYPLEEELTCQPQYFTLALKVKESSSLGQQEIFETAPDNFER</sequence>
<dbReference type="EMBL" id="KZ613469">
    <property type="protein sequence ID" value="PMD25869.1"/>
    <property type="molecule type" value="Genomic_DNA"/>
</dbReference>
<name>A0A2J6QHZ1_9HELO</name>
<accession>A0A2J6QHZ1</accession>
<organism evidence="2 3">
    <name type="scientific">Hyaloscypha hepaticicola</name>
    <dbReference type="NCBI Taxonomy" id="2082293"/>
    <lineage>
        <taxon>Eukaryota</taxon>
        <taxon>Fungi</taxon>
        <taxon>Dikarya</taxon>
        <taxon>Ascomycota</taxon>
        <taxon>Pezizomycotina</taxon>
        <taxon>Leotiomycetes</taxon>
        <taxon>Helotiales</taxon>
        <taxon>Hyaloscyphaceae</taxon>
        <taxon>Hyaloscypha</taxon>
    </lineage>
</organism>